<protein>
    <submittedName>
        <fullName evidence="2">Uncharacterized protein</fullName>
    </submittedName>
</protein>
<evidence type="ECO:0000313" key="2">
    <source>
        <dbReference type="EMBL" id="MDH1337506.1"/>
    </source>
</evidence>
<comment type="caution">
    <text evidence="2">The sequence shown here is derived from an EMBL/GenBank/DDBJ whole genome shotgun (WGS) entry which is preliminary data.</text>
</comment>
<reference evidence="2" key="1">
    <citation type="submission" date="2022-09" db="EMBL/GenBank/DDBJ databases">
        <title>Intensive care unit water sources are persistently colonized with multi-drug resistant bacteria and are the site of extensive horizontal gene transfer of antibiotic resistance genes.</title>
        <authorList>
            <person name="Diorio-Toth L."/>
        </authorList>
    </citation>
    <scope>NUCLEOTIDE SEQUENCE</scope>
    <source>
        <strain evidence="2">GD03832</strain>
    </source>
</reference>
<name>A0AA42Q841_9BURK</name>
<sequence>MRQASQRSADIYRGQMSPNYVRPLGILCSNAFNNQIDSKDKIPGTENNILRGKMDDYYKLAAAYFKEFEPRSSFPGLKSYHWYLSIFLFALLFYFGYEFFFAEMPSADKPFWQFLGTEVAFLLSCGLIAFERFRLTVRATSEDSDLRPIERLTMSKRSRLEALLERPAWKFMATAKEIIELRALEKACRSTSDKDFDELFPKIYDPESKARLLTLMTALIGLVIAFLGKSEALNFMETMGDEGTWAFLKALAQLAVVTFVACVVAYQVLRQIYELVLYLFSSIFPVLHNRQVTLDYLLRDLIQLHRAEPPVLPSTEVPHKANTVSARHMPFAPSVPTRRIWTARRRRA</sequence>
<keyword evidence="1" id="KW-0472">Membrane</keyword>
<gene>
    <name evidence="2" type="ORF">N5D63_25565</name>
</gene>
<evidence type="ECO:0000313" key="3">
    <source>
        <dbReference type="Proteomes" id="UP001161065"/>
    </source>
</evidence>
<dbReference type="EMBL" id="JAOCEK010000043">
    <property type="protein sequence ID" value="MDH1337506.1"/>
    <property type="molecule type" value="Genomic_DNA"/>
</dbReference>
<dbReference type="RefSeq" id="WP_280009625.1">
    <property type="nucleotide sequence ID" value="NZ_JAOCEK010000043.1"/>
</dbReference>
<keyword evidence="1" id="KW-1133">Transmembrane helix</keyword>
<dbReference type="Proteomes" id="UP001161065">
    <property type="component" value="Unassembled WGS sequence"/>
</dbReference>
<proteinExistence type="predicted"/>
<feature type="transmembrane region" description="Helical" evidence="1">
    <location>
        <begin position="212"/>
        <end position="230"/>
    </location>
</feature>
<evidence type="ECO:0000256" key="1">
    <source>
        <dbReference type="SAM" id="Phobius"/>
    </source>
</evidence>
<accession>A0AA42Q841</accession>
<feature type="transmembrane region" description="Helical" evidence="1">
    <location>
        <begin position="111"/>
        <end position="130"/>
    </location>
</feature>
<feature type="transmembrane region" description="Helical" evidence="1">
    <location>
        <begin position="250"/>
        <end position="269"/>
    </location>
</feature>
<keyword evidence="1" id="KW-0812">Transmembrane</keyword>
<organism evidence="2 3">
    <name type="scientific">Comamonas thiooxydans</name>
    <dbReference type="NCBI Taxonomy" id="363952"/>
    <lineage>
        <taxon>Bacteria</taxon>
        <taxon>Pseudomonadati</taxon>
        <taxon>Pseudomonadota</taxon>
        <taxon>Betaproteobacteria</taxon>
        <taxon>Burkholderiales</taxon>
        <taxon>Comamonadaceae</taxon>
        <taxon>Comamonas</taxon>
    </lineage>
</organism>
<feature type="transmembrane region" description="Helical" evidence="1">
    <location>
        <begin position="80"/>
        <end position="99"/>
    </location>
</feature>
<dbReference type="AlphaFoldDB" id="A0AA42Q841"/>